<organism evidence="8 10">
    <name type="scientific">Ligilactobacillus murinus</name>
    <dbReference type="NCBI Taxonomy" id="1622"/>
    <lineage>
        <taxon>Bacteria</taxon>
        <taxon>Bacillati</taxon>
        <taxon>Bacillota</taxon>
        <taxon>Bacilli</taxon>
        <taxon>Lactobacillales</taxon>
        <taxon>Lactobacillaceae</taxon>
        <taxon>Ligilactobacillus</taxon>
    </lineage>
</organism>
<keyword evidence="1" id="KW-0677">Repeat</keyword>
<dbReference type="GO" id="GO:0050660">
    <property type="term" value="F:flavin adenine dinucleotide binding"/>
    <property type="evidence" value="ECO:0007669"/>
    <property type="project" value="InterPro"/>
</dbReference>
<dbReference type="EMBL" id="QZFR01000079">
    <property type="protein sequence ID" value="RXV70384.1"/>
    <property type="molecule type" value="Genomic_DNA"/>
</dbReference>
<dbReference type="FunFam" id="3.10.580.10:FF:000002">
    <property type="entry name" value="Magnesium/cobalt efflux protein CorC"/>
    <property type="match status" value="1"/>
</dbReference>
<dbReference type="Gene3D" id="3.30.465.10">
    <property type="match status" value="1"/>
</dbReference>
<dbReference type="Proteomes" id="UP000289316">
    <property type="component" value="Unassembled WGS sequence"/>
</dbReference>
<feature type="domain" description="CBS" evidence="6">
    <location>
        <begin position="251"/>
        <end position="308"/>
    </location>
</feature>
<feature type="transmembrane region" description="Helical" evidence="5">
    <location>
        <begin position="6"/>
        <end position="28"/>
    </location>
</feature>
<gene>
    <name evidence="7" type="ORF">D6C19_09180</name>
    <name evidence="8" type="ORF">E5340_05175</name>
</gene>
<accession>A0A4S2EMS2</accession>
<dbReference type="PANTHER" id="PTHR22777:SF17">
    <property type="entry name" value="UPF0053 PROTEIN SLL0260"/>
    <property type="match status" value="1"/>
</dbReference>
<evidence type="ECO:0000256" key="4">
    <source>
        <dbReference type="SAM" id="Coils"/>
    </source>
</evidence>
<reference evidence="8 10" key="2">
    <citation type="submission" date="2019-04" db="EMBL/GenBank/DDBJ databases">
        <title>Microbes associate with the intestines of laboratory mice.</title>
        <authorList>
            <person name="Navarre W."/>
            <person name="Wong E."/>
            <person name="Huang K."/>
            <person name="Tropini C."/>
            <person name="Ng K."/>
            <person name="Yu B."/>
        </authorList>
    </citation>
    <scope>NUCLEOTIDE SEQUENCE [LARGE SCALE GENOMIC DNA]</scope>
    <source>
        <strain evidence="8 10">NM26_J9</strain>
    </source>
</reference>
<dbReference type="CDD" id="cd04590">
    <property type="entry name" value="CBS_pair_CorC_HlyC_assoc"/>
    <property type="match status" value="1"/>
</dbReference>
<dbReference type="InterPro" id="IPR005170">
    <property type="entry name" value="Transptr-assoc_dom"/>
</dbReference>
<evidence type="ECO:0000256" key="2">
    <source>
        <dbReference type="ARBA" id="ARBA00023122"/>
    </source>
</evidence>
<evidence type="ECO:0000259" key="6">
    <source>
        <dbReference type="PROSITE" id="PS51371"/>
    </source>
</evidence>
<evidence type="ECO:0000313" key="10">
    <source>
        <dbReference type="Proteomes" id="UP000306855"/>
    </source>
</evidence>
<dbReference type="EMBL" id="SRYK01000019">
    <property type="protein sequence ID" value="TGY55624.1"/>
    <property type="molecule type" value="Genomic_DNA"/>
</dbReference>
<dbReference type="InterPro" id="IPR046342">
    <property type="entry name" value="CBS_dom_sf"/>
</dbReference>
<proteinExistence type="predicted"/>
<feature type="coiled-coil region" evidence="4">
    <location>
        <begin position="264"/>
        <end position="311"/>
    </location>
</feature>
<dbReference type="Proteomes" id="UP000306855">
    <property type="component" value="Unassembled WGS sequence"/>
</dbReference>
<dbReference type="PROSITE" id="PS51371">
    <property type="entry name" value="CBS"/>
    <property type="match status" value="1"/>
</dbReference>
<dbReference type="InterPro" id="IPR016169">
    <property type="entry name" value="FAD-bd_PCMH_sub2"/>
</dbReference>
<protein>
    <submittedName>
        <fullName evidence="8">HlyC/CorC family transporter</fullName>
    </submittedName>
</protein>
<dbReference type="PANTHER" id="PTHR22777">
    <property type="entry name" value="HEMOLYSIN-RELATED"/>
    <property type="match status" value="1"/>
</dbReference>
<name>A0A4S2EMS2_9LACO</name>
<dbReference type="OrthoDB" id="9798188at2"/>
<evidence type="ECO:0000313" key="8">
    <source>
        <dbReference type="EMBL" id="TGY55624.1"/>
    </source>
</evidence>
<keyword evidence="5" id="KW-1133">Transmembrane helix</keyword>
<evidence type="ECO:0000256" key="3">
    <source>
        <dbReference type="PROSITE-ProRule" id="PRU00703"/>
    </source>
</evidence>
<dbReference type="SUPFAM" id="SSF54631">
    <property type="entry name" value="CBS-domain pair"/>
    <property type="match status" value="1"/>
</dbReference>
<evidence type="ECO:0000313" key="7">
    <source>
        <dbReference type="EMBL" id="RXV70384.1"/>
    </source>
</evidence>
<keyword evidence="5" id="KW-0472">Membrane</keyword>
<comment type="caution">
    <text evidence="8">The sequence shown here is derived from an EMBL/GenBank/DDBJ whole genome shotgun (WGS) entry which is preliminary data.</text>
</comment>
<evidence type="ECO:0000256" key="5">
    <source>
        <dbReference type="SAM" id="Phobius"/>
    </source>
</evidence>
<keyword evidence="5" id="KW-0812">Transmembrane</keyword>
<dbReference type="InterPro" id="IPR000644">
    <property type="entry name" value="CBS_dom"/>
</dbReference>
<sequence length="418" mass="46934">MGSDPGQPLLWAMSALIAVVLFSLNVIGEQALRQSTEAQKESLNYRANGWIAAYFSKIAFGFLAMASITQIVSGTWKLMVLIVLVVVLIGSEFGLASKVTVENSGLLCQKLGWLLKLENVILWPLTKVVTLVQQKGQIAGPTEMSLETIVENIQRQRKESELDTADFEMINGVLSLHDKTAREVMVPRIDAFMIDITNDNDRNIDSILEMDYSRIPVYHEDKDNIVGIVHIKNVLKRARRYGFERLTIRQVMHPAFFVPETMPVDELLLQMQKTQNQMAILLDEYGGVVGLTTLEDILEEIVGEIEDESDEPDRLIEQVAENEFIVQGKMTLTEFNDEFGTKLEMDDIDTVAGYIIAKTGKIPDDDEVLTVTKDDGLVLKTVEIVDDARITKVLAVIPPELSGWRKLRALDPKEDQKN</sequence>
<dbReference type="InterPro" id="IPR036318">
    <property type="entry name" value="FAD-bd_PCMH-like_sf"/>
</dbReference>
<dbReference type="SMART" id="SM01091">
    <property type="entry name" value="CorC_HlyC"/>
    <property type="match status" value="1"/>
</dbReference>
<keyword evidence="2 3" id="KW-0129">CBS domain</keyword>
<dbReference type="GO" id="GO:0005886">
    <property type="term" value="C:plasma membrane"/>
    <property type="evidence" value="ECO:0007669"/>
    <property type="project" value="TreeGrafter"/>
</dbReference>
<dbReference type="Pfam" id="PF00571">
    <property type="entry name" value="CBS"/>
    <property type="match status" value="2"/>
</dbReference>
<dbReference type="AlphaFoldDB" id="A0A4S2EMS2"/>
<feature type="transmembrane region" description="Helical" evidence="5">
    <location>
        <begin position="49"/>
        <end position="72"/>
    </location>
</feature>
<evidence type="ECO:0000256" key="1">
    <source>
        <dbReference type="ARBA" id="ARBA00022737"/>
    </source>
</evidence>
<dbReference type="InterPro" id="IPR044751">
    <property type="entry name" value="Ion_transp-like_CBS"/>
</dbReference>
<dbReference type="Pfam" id="PF03471">
    <property type="entry name" value="CorC_HlyC"/>
    <property type="match status" value="1"/>
</dbReference>
<keyword evidence="4" id="KW-0175">Coiled coil</keyword>
<dbReference type="RefSeq" id="WP_004051497.1">
    <property type="nucleotide sequence ID" value="NZ_CAYEUZ010000001.1"/>
</dbReference>
<dbReference type="Gene3D" id="3.10.580.10">
    <property type="entry name" value="CBS-domain"/>
    <property type="match status" value="1"/>
</dbReference>
<evidence type="ECO:0000313" key="9">
    <source>
        <dbReference type="Proteomes" id="UP000289316"/>
    </source>
</evidence>
<dbReference type="SUPFAM" id="SSF56176">
    <property type="entry name" value="FAD-binding/transporter-associated domain-like"/>
    <property type="match status" value="1"/>
</dbReference>
<reference evidence="7 9" key="1">
    <citation type="submission" date="2018-09" db="EMBL/GenBank/DDBJ databases">
        <title>Murine metabolic-syndrome-specific gut microbial biobank.</title>
        <authorList>
            <person name="Liu C."/>
        </authorList>
    </citation>
    <scope>NUCLEOTIDE SEQUENCE [LARGE SCALE GENOMIC DNA]</scope>
    <source>
        <strain evidence="7 9">C-30</strain>
    </source>
</reference>